<feature type="compositionally biased region" description="Polar residues" evidence="1">
    <location>
        <begin position="840"/>
        <end position="861"/>
    </location>
</feature>
<organism evidence="2 3">
    <name type="scientific">Aspergillus clavatus (strain ATCC 1007 / CBS 513.65 / DSM 816 / NCTC 3887 / NRRL 1 / QM 1276 / 107)</name>
    <dbReference type="NCBI Taxonomy" id="344612"/>
    <lineage>
        <taxon>Eukaryota</taxon>
        <taxon>Fungi</taxon>
        <taxon>Dikarya</taxon>
        <taxon>Ascomycota</taxon>
        <taxon>Pezizomycotina</taxon>
        <taxon>Eurotiomycetes</taxon>
        <taxon>Eurotiomycetidae</taxon>
        <taxon>Eurotiales</taxon>
        <taxon>Aspergillaceae</taxon>
        <taxon>Aspergillus</taxon>
        <taxon>Aspergillus subgen. Fumigati</taxon>
    </lineage>
</organism>
<gene>
    <name evidence="2" type="ORF">ACLA_011720</name>
</gene>
<sequence length="1362" mass="145975">MFRRKRSTSRHQVKLAPLSTASSQSAQSAATHAFLKSQPSSSSLSSAAAAAALRSLTPTPTPVENVQTKRMMQRRASVTSQASMSTTLRPVSRTDLRRSNSSSSMSNRTFREQSPHRPFTSTGQVDVVPPLPSMPPGIMGGKNTSRRSVSLDPSIRLRSSPKQRPAGRGLSVDRSLKTSASQSPLQSKQLSTVPEVERSGSRNSINFSYPIAARPTSPTVSPQLPARDVLASASPNYDLSPAGSPNARVTKNQSVRKSTGLAPGSPGRTVPSKGTAVAAAQAAIVPRDEMNHSPASARSGYIRESAAPAQKHNQDDRKITTQSVVAKQPHTVTENNKGGKLAEAIDTGSHIDQVPRRSILPIENRFPKPFEHVYAAEPSIIRTPATPDEKDGFQPTYPDHTQETKDSVKLGHGLQQSQNRPTSTSPGRSARFSSQLAVTGNAEHQPPARSASPVKSALKNARKSSLSPDGRNGGILRPVPALSELSDATSVASDDGSRLGSRRKPVKVSFDDEAEVVGVAASPPTSPEDMAPGTPERLKSKNGWFPLGKRMTSQLDSTTPDEFDEVLRPRPALPSFGSIRGSRETPSLSARPEFSDNESTASSEYDTVVSGWSYSDNHATGGISSNLPLKDLRPVTELDSIPPPKLPHDINSQSNATGEIRNGSVLEPNSQVTQPGNLSTYDTHSMLGQRLSSSADMGLVAQDLMDRNDSPELEKGRSSLEQYTVPGGFPRTSLELDSKHLSTKKGKKSRDRRVDDRISTEGSDNESEESVYSDAEEVVEGDGFGSINAIVDTRLAQGKDSRPVDASSSNELSTDITREFPVESIRLSTGLEDHLGGHAVTSSKDTVTQHASDSPATSQNALPSSSPYPLLSTPSTTLGQSTNGDAGNLSMPSGTAERPMSTVGYGDSELRNAPSSGTSALRKAGTERVKKRPVSFVPAIQKEIVTTPNNGTSVNGREPYTRRRRMSDGSDSSSSFIRSSPRARQDGLHSMRRTMRGGPTIRAPQSSAARASSPNEARPLSSGSGTGTMRMTLRANGPKNEKTPIFASTRSPKSKISKATGPRFMSRFPDSDDEDADFRRRRLQYHYDDSSDDDADRVMQSFRPVRGIPRRQGTYDGDSTELEDSSDNERPITPAPAAASKPRPLSHDPGLAAVAKSRGMTEEELDEFLHRQPKGRMSGILGRFALKKSKRPTDHRMSKSNMGDFGQDRDESLLNPARGSTITTVSANNPEPSPSKLTKGGAKKTASGSWPLHPARKESEAPANVESVTEQPNGASRSTDSHAVKQNLPANGASENEAASIIDQGHSVAKDSAEEAQSAPDEVQALRSSNDANGPNAKDIVFPPGGRKKRFFSLRKAFGMRD</sequence>
<feature type="compositionally biased region" description="Low complexity" evidence="1">
    <location>
        <begin position="19"/>
        <end position="33"/>
    </location>
</feature>
<dbReference type="Proteomes" id="UP000006701">
    <property type="component" value="Unassembled WGS sequence"/>
</dbReference>
<feature type="compositionally biased region" description="Low complexity" evidence="1">
    <location>
        <begin position="862"/>
        <end position="882"/>
    </location>
</feature>
<feature type="compositionally biased region" description="Polar residues" evidence="1">
    <location>
        <begin position="1266"/>
        <end position="1278"/>
    </location>
</feature>
<feature type="region of interest" description="Disordered" evidence="1">
    <location>
        <begin position="233"/>
        <end position="274"/>
    </location>
</feature>
<evidence type="ECO:0000313" key="3">
    <source>
        <dbReference type="Proteomes" id="UP000006701"/>
    </source>
</evidence>
<dbReference type="OrthoDB" id="5423926at2759"/>
<feature type="compositionally biased region" description="Low complexity" evidence="1">
    <location>
        <begin position="969"/>
        <end position="982"/>
    </location>
</feature>
<feature type="compositionally biased region" description="Polar residues" evidence="1">
    <location>
        <begin position="247"/>
        <end position="257"/>
    </location>
</feature>
<feature type="compositionally biased region" description="Acidic residues" evidence="1">
    <location>
        <begin position="763"/>
        <end position="779"/>
    </location>
</feature>
<feature type="region of interest" description="Disordered" evidence="1">
    <location>
        <begin position="1"/>
        <end position="202"/>
    </location>
</feature>
<feature type="compositionally biased region" description="Polar residues" evidence="1">
    <location>
        <begin position="414"/>
        <end position="438"/>
    </location>
</feature>
<evidence type="ECO:0000313" key="2">
    <source>
        <dbReference type="EMBL" id="EAW12745.1"/>
    </source>
</evidence>
<feature type="compositionally biased region" description="Low complexity" evidence="1">
    <location>
        <begin position="99"/>
        <end position="108"/>
    </location>
</feature>
<feature type="compositionally biased region" description="Polar residues" evidence="1">
    <location>
        <begin position="1218"/>
        <end position="1230"/>
    </location>
</feature>
<feature type="region of interest" description="Disordered" evidence="1">
    <location>
        <begin position="836"/>
        <end position="1346"/>
    </location>
</feature>
<feature type="region of interest" description="Disordered" evidence="1">
    <location>
        <begin position="709"/>
        <end position="779"/>
    </location>
</feature>
<feature type="compositionally biased region" description="Basic residues" evidence="1">
    <location>
        <begin position="741"/>
        <end position="751"/>
    </location>
</feature>
<reference evidence="2 3" key="1">
    <citation type="journal article" date="2008" name="PLoS Genet.">
        <title>Genomic islands in the pathogenic filamentous fungus Aspergillus fumigatus.</title>
        <authorList>
            <person name="Fedorova N.D."/>
            <person name="Khaldi N."/>
            <person name="Joardar V.S."/>
            <person name="Maiti R."/>
            <person name="Amedeo P."/>
            <person name="Anderson M.J."/>
            <person name="Crabtree J."/>
            <person name="Silva J.C."/>
            <person name="Badger J.H."/>
            <person name="Albarraq A."/>
            <person name="Angiuoli S."/>
            <person name="Bussey H."/>
            <person name="Bowyer P."/>
            <person name="Cotty P.J."/>
            <person name="Dyer P.S."/>
            <person name="Egan A."/>
            <person name="Galens K."/>
            <person name="Fraser-Liggett C.M."/>
            <person name="Haas B.J."/>
            <person name="Inman J.M."/>
            <person name="Kent R."/>
            <person name="Lemieux S."/>
            <person name="Malavazi I."/>
            <person name="Orvis J."/>
            <person name="Roemer T."/>
            <person name="Ronning C.M."/>
            <person name="Sundaram J.P."/>
            <person name="Sutton G."/>
            <person name="Turner G."/>
            <person name="Venter J.C."/>
            <person name="White O.R."/>
            <person name="Whitty B.R."/>
            <person name="Youngman P."/>
            <person name="Wolfe K.H."/>
            <person name="Goldman G.H."/>
            <person name="Wortman J.R."/>
            <person name="Jiang B."/>
            <person name="Denning D.W."/>
            <person name="Nierman W.C."/>
        </authorList>
    </citation>
    <scope>NUCLEOTIDE SEQUENCE [LARGE SCALE GENOMIC DNA]</scope>
    <source>
        <strain evidence="3">ATCC 1007 / CBS 513.65 / DSM 816 / NCTC 3887 / NRRL 1</strain>
    </source>
</reference>
<dbReference type="eggNOG" id="ENOG502SI51">
    <property type="taxonomic scope" value="Eukaryota"/>
</dbReference>
<dbReference type="OMA" id="DETMTPR"/>
<evidence type="ECO:0000256" key="1">
    <source>
        <dbReference type="SAM" id="MobiDB-lite"/>
    </source>
</evidence>
<dbReference type="VEuPathDB" id="FungiDB:ACLA_011720"/>
<accession>A1CAH7</accession>
<protein>
    <submittedName>
        <fullName evidence="2">Uncharacterized protein</fullName>
    </submittedName>
</protein>
<feature type="compositionally biased region" description="Polar residues" evidence="1">
    <location>
        <begin position="944"/>
        <end position="955"/>
    </location>
</feature>
<name>A1CAH7_ASPCL</name>
<feature type="region of interest" description="Disordered" evidence="1">
    <location>
        <begin position="797"/>
        <end position="820"/>
    </location>
</feature>
<dbReference type="KEGG" id="act:ACLA_011720"/>
<keyword evidence="3" id="KW-1185">Reference proteome</keyword>
<feature type="compositionally biased region" description="Low complexity" evidence="1">
    <location>
        <begin position="40"/>
        <end position="56"/>
    </location>
</feature>
<proteinExistence type="predicted"/>
<dbReference type="RefSeq" id="XP_001274171.1">
    <property type="nucleotide sequence ID" value="XM_001274170.1"/>
</dbReference>
<feature type="compositionally biased region" description="Polar residues" evidence="1">
    <location>
        <begin position="667"/>
        <end position="683"/>
    </location>
</feature>
<feature type="compositionally biased region" description="Polar residues" evidence="1">
    <location>
        <begin position="62"/>
        <end position="89"/>
    </location>
</feature>
<feature type="compositionally biased region" description="Basic and acidic residues" evidence="1">
    <location>
        <begin position="709"/>
        <end position="718"/>
    </location>
</feature>
<dbReference type="HOGENOM" id="CLU_002643_1_0_1"/>
<feature type="compositionally biased region" description="Polar residues" evidence="1">
    <location>
        <begin position="806"/>
        <end position="815"/>
    </location>
</feature>
<dbReference type="EMBL" id="DS027049">
    <property type="protein sequence ID" value="EAW12745.1"/>
    <property type="molecule type" value="Genomic_DNA"/>
</dbReference>
<dbReference type="GeneID" id="4706656"/>
<feature type="region of interest" description="Disordered" evidence="1">
    <location>
        <begin position="634"/>
        <end position="683"/>
    </location>
</feature>
<feature type="compositionally biased region" description="Low complexity" evidence="1">
    <location>
        <begin position="1002"/>
        <end position="1014"/>
    </location>
</feature>
<feature type="compositionally biased region" description="Basic and acidic residues" evidence="1">
    <location>
        <begin position="400"/>
        <end position="409"/>
    </location>
</feature>
<feature type="compositionally biased region" description="Polar residues" evidence="1">
    <location>
        <begin position="177"/>
        <end position="192"/>
    </location>
</feature>
<feature type="compositionally biased region" description="Basic residues" evidence="1">
    <location>
        <begin position="1"/>
        <end position="13"/>
    </location>
</feature>
<feature type="region of interest" description="Disordered" evidence="1">
    <location>
        <begin position="381"/>
        <end position="603"/>
    </location>
</feature>